<organism evidence="1 2">
    <name type="scientific">Xylaria grammica</name>
    <dbReference type="NCBI Taxonomy" id="363999"/>
    <lineage>
        <taxon>Eukaryota</taxon>
        <taxon>Fungi</taxon>
        <taxon>Dikarya</taxon>
        <taxon>Ascomycota</taxon>
        <taxon>Pezizomycotina</taxon>
        <taxon>Sordariomycetes</taxon>
        <taxon>Xylariomycetidae</taxon>
        <taxon>Xylariales</taxon>
        <taxon>Xylariaceae</taxon>
        <taxon>Xylaria</taxon>
    </lineage>
</organism>
<gene>
    <name evidence="1" type="ORF">EKO27_g4873</name>
</gene>
<proteinExistence type="predicted"/>
<evidence type="ECO:0000313" key="2">
    <source>
        <dbReference type="Proteomes" id="UP000286045"/>
    </source>
</evidence>
<reference evidence="1 2" key="1">
    <citation type="submission" date="2018-12" db="EMBL/GenBank/DDBJ databases">
        <title>Draft genome sequence of Xylaria grammica IHI A82.</title>
        <authorList>
            <person name="Buettner E."/>
            <person name="Kellner H."/>
        </authorList>
    </citation>
    <scope>NUCLEOTIDE SEQUENCE [LARGE SCALE GENOMIC DNA]</scope>
    <source>
        <strain evidence="1 2">IHI A82</strain>
    </source>
</reference>
<evidence type="ECO:0000313" key="1">
    <source>
        <dbReference type="EMBL" id="RWA10218.1"/>
    </source>
</evidence>
<dbReference type="AlphaFoldDB" id="A0A439D739"/>
<keyword evidence="2" id="KW-1185">Reference proteome</keyword>
<protein>
    <submittedName>
        <fullName evidence="1">Uncharacterized protein</fullName>
    </submittedName>
</protein>
<comment type="caution">
    <text evidence="1">The sequence shown here is derived from an EMBL/GenBank/DDBJ whole genome shotgun (WGS) entry which is preliminary data.</text>
</comment>
<dbReference type="EMBL" id="RYZI01000122">
    <property type="protein sequence ID" value="RWA10218.1"/>
    <property type="molecule type" value="Genomic_DNA"/>
</dbReference>
<accession>A0A439D739</accession>
<sequence>MHVTKDDSLKNVFQFTAGIASAKKPVVKKRGRDGELLMTSIPALKATQSAYTRATVRGTTMSFCSRLEMLPNEIKFLIVYWTQDPQSILRLALTGPVFCEFVSTHEKMLTQSVMNFHIPTGMMHLVLTTRMVSCLRHNVHKDASFTGIPCPLKAPYTNSITAGVAIFRRPQKLTLQSAHPEGLNLSQVLPYLRWHSAVQYYAKLLASRAMKRTPKDLGFGCEASSTVLFRYEKTLYIFGLVTELFSWRGSSRTREMYKAWGNFWFGLYPWEVEQVFCIQKLLEQYIGSVIIAELEEQGLPTTINAIALNKFVLFQGPARLWYYETRGERFSMSKRFQQFQSYDQRGFLLLGHCAPGFGMQIILARVGSKLSSCSYDDADLGPMKVWYHIALHGGLESTAGPCPPSFFSNMRAMVYAGYALWDEIEPKRLPTPDISQMHEEVVRKYGAADPSAPSSILNRTALLVFRGLPFGVRPIPQHNPHMDLTPYLGEYFFYTSPQTLTEDEERRFCDEV</sequence>
<dbReference type="Proteomes" id="UP000286045">
    <property type="component" value="Unassembled WGS sequence"/>
</dbReference>
<name>A0A439D739_9PEZI</name>